<dbReference type="GO" id="GO:1904680">
    <property type="term" value="F:peptide transmembrane transporter activity"/>
    <property type="evidence" value="ECO:0007669"/>
    <property type="project" value="TreeGrafter"/>
</dbReference>
<proteinExistence type="predicted"/>
<feature type="domain" description="Solute-binding protein family 5" evidence="2">
    <location>
        <begin position="87"/>
        <end position="467"/>
    </location>
</feature>
<dbReference type="InterPro" id="IPR000914">
    <property type="entry name" value="SBP_5_dom"/>
</dbReference>
<sequence length="566" mass="60243">MKYPRATMLAAAAAAALTLSGCAGTAQTPADGGGSATYGVADSWPENLFPYIAAGNTTTVQDLLGRVLPSAFIVQPDFTVRYDRELLADEPENSVVDGHQTTVYHLNPAAVWSDGTAISADDFAYTWHVSTTPDQGGCDGTMSTAGLENISAVTGSDDGRTVTVTYATPFADWQSLFSGSQPLLPAHLLADPDATKQCATFDAGWAIADGLPEDISGGPWQLKKTNIDVADQTAVLTPNPTYWGAAPKLSRLVFTGVGADPTAQVQGLENHELDVIHPQPQLDLVDQLGNLQGVTSESTFGLTFEHLDFNTQDPQLADVDVRRAFAMALDRQEIVDQTVGQIAPDAKVLDNHLYVNNQPQYQDNAPQQYDAQDIAGAKALLEKAGYELGTDGVYAKGRQRLSFTIDTTPGNPLRESTITVMAQQLAQAGIEVTFNPNPDLFSGPDSPTSVVAGGFQIALFASTGSPFATSLIPSYQSPARGFGQNVSRAGTAAIDALLDKIATDQDLTQLAADANAADRLLWEQMATIPLYQKPTLVAYDSALQNVRNNASQSGVLWNSDDWSLRK</sequence>
<evidence type="ECO:0000313" key="4">
    <source>
        <dbReference type="Proteomes" id="UP000541969"/>
    </source>
</evidence>
<dbReference type="EMBL" id="JACBZT010000001">
    <property type="protein sequence ID" value="NYJ08930.1"/>
    <property type="molecule type" value="Genomic_DNA"/>
</dbReference>
<comment type="caution">
    <text evidence="3">The sequence shown here is derived from an EMBL/GenBank/DDBJ whole genome shotgun (WGS) entry which is preliminary data.</text>
</comment>
<dbReference type="PIRSF" id="PIRSF002741">
    <property type="entry name" value="MppA"/>
    <property type="match status" value="1"/>
</dbReference>
<dbReference type="Gene3D" id="3.40.190.10">
    <property type="entry name" value="Periplasmic binding protein-like II"/>
    <property type="match status" value="1"/>
</dbReference>
<dbReference type="GO" id="GO:0043190">
    <property type="term" value="C:ATP-binding cassette (ABC) transporter complex"/>
    <property type="evidence" value="ECO:0007669"/>
    <property type="project" value="InterPro"/>
</dbReference>
<organism evidence="3 4">
    <name type="scientific">Petropleomorpha daqingensis</name>
    <dbReference type="NCBI Taxonomy" id="2026353"/>
    <lineage>
        <taxon>Bacteria</taxon>
        <taxon>Bacillati</taxon>
        <taxon>Actinomycetota</taxon>
        <taxon>Actinomycetes</taxon>
        <taxon>Geodermatophilales</taxon>
        <taxon>Geodermatophilaceae</taxon>
        <taxon>Petropleomorpha</taxon>
    </lineage>
</organism>
<evidence type="ECO:0000313" key="3">
    <source>
        <dbReference type="EMBL" id="NYJ08930.1"/>
    </source>
</evidence>
<dbReference type="GO" id="GO:0015833">
    <property type="term" value="P:peptide transport"/>
    <property type="evidence" value="ECO:0007669"/>
    <property type="project" value="TreeGrafter"/>
</dbReference>
<dbReference type="PANTHER" id="PTHR30290:SF65">
    <property type="entry name" value="MONOACYL PHOSPHATIDYLINOSITOL TETRAMANNOSIDE-BINDING PROTEIN LPQW-RELATED"/>
    <property type="match status" value="1"/>
</dbReference>
<dbReference type="GO" id="GO:0042597">
    <property type="term" value="C:periplasmic space"/>
    <property type="evidence" value="ECO:0007669"/>
    <property type="project" value="UniProtKB-ARBA"/>
</dbReference>
<dbReference type="PROSITE" id="PS51257">
    <property type="entry name" value="PROKAR_LIPOPROTEIN"/>
    <property type="match status" value="1"/>
</dbReference>
<reference evidence="3 4" key="1">
    <citation type="submission" date="2020-07" db="EMBL/GenBank/DDBJ databases">
        <title>Sequencing the genomes of 1000 actinobacteria strains.</title>
        <authorList>
            <person name="Klenk H.-P."/>
        </authorList>
    </citation>
    <scope>NUCLEOTIDE SEQUENCE [LARGE SCALE GENOMIC DNA]</scope>
    <source>
        <strain evidence="3 4">DSM 104001</strain>
    </source>
</reference>
<dbReference type="PANTHER" id="PTHR30290">
    <property type="entry name" value="PERIPLASMIC BINDING COMPONENT OF ABC TRANSPORTER"/>
    <property type="match status" value="1"/>
</dbReference>
<feature type="signal peptide" evidence="1">
    <location>
        <begin position="1"/>
        <end position="25"/>
    </location>
</feature>
<protein>
    <submittedName>
        <fullName evidence="3">Peptide/nickel transport system substrate-binding protein</fullName>
    </submittedName>
</protein>
<dbReference type="AlphaFoldDB" id="A0A853CMH8"/>
<dbReference type="RefSeq" id="WP_179721926.1">
    <property type="nucleotide sequence ID" value="NZ_JACBZT010000001.1"/>
</dbReference>
<accession>A0A853CMH8</accession>
<dbReference type="Gene3D" id="3.10.105.10">
    <property type="entry name" value="Dipeptide-binding Protein, Domain 3"/>
    <property type="match status" value="1"/>
</dbReference>
<feature type="chain" id="PRO_5038548423" evidence="1">
    <location>
        <begin position="26"/>
        <end position="566"/>
    </location>
</feature>
<name>A0A853CMH8_9ACTN</name>
<dbReference type="Proteomes" id="UP000541969">
    <property type="component" value="Unassembled WGS sequence"/>
</dbReference>
<dbReference type="SUPFAM" id="SSF53850">
    <property type="entry name" value="Periplasmic binding protein-like II"/>
    <property type="match status" value="1"/>
</dbReference>
<dbReference type="CDD" id="cd08501">
    <property type="entry name" value="PBP2_Lpqw"/>
    <property type="match status" value="1"/>
</dbReference>
<dbReference type="Pfam" id="PF00496">
    <property type="entry name" value="SBP_bac_5"/>
    <property type="match status" value="1"/>
</dbReference>
<gene>
    <name evidence="3" type="ORF">GGQ55_005208</name>
</gene>
<keyword evidence="1" id="KW-0732">Signal</keyword>
<evidence type="ECO:0000256" key="1">
    <source>
        <dbReference type="SAM" id="SignalP"/>
    </source>
</evidence>
<dbReference type="InterPro" id="IPR039424">
    <property type="entry name" value="SBP_5"/>
</dbReference>
<keyword evidence="4" id="KW-1185">Reference proteome</keyword>
<dbReference type="InterPro" id="IPR030678">
    <property type="entry name" value="Peptide/Ni-bd"/>
</dbReference>
<evidence type="ECO:0000259" key="2">
    <source>
        <dbReference type="Pfam" id="PF00496"/>
    </source>
</evidence>